<dbReference type="Gene3D" id="3.90.1150.10">
    <property type="entry name" value="Aspartate Aminotransferase, domain 1"/>
    <property type="match status" value="2"/>
</dbReference>
<dbReference type="SUPFAM" id="SSF53383">
    <property type="entry name" value="PLP-dependent transferases"/>
    <property type="match status" value="2"/>
</dbReference>
<accession>A0ABW8JLD7</accession>
<evidence type="ECO:0000259" key="10">
    <source>
        <dbReference type="Pfam" id="PF21478"/>
    </source>
</evidence>
<evidence type="ECO:0000256" key="2">
    <source>
        <dbReference type="ARBA" id="ARBA00003788"/>
    </source>
</evidence>
<dbReference type="InterPro" id="IPR015424">
    <property type="entry name" value="PyrdxlP-dep_Trfase"/>
</dbReference>
<dbReference type="InterPro" id="IPR015422">
    <property type="entry name" value="PyrdxlP-dep_Trfase_small"/>
</dbReference>
<feature type="domain" description="Glycine cleavage system P-protein N-terminal" evidence="9">
    <location>
        <begin position="20"/>
        <end position="441"/>
    </location>
</feature>
<evidence type="ECO:0000256" key="4">
    <source>
        <dbReference type="ARBA" id="ARBA00011690"/>
    </source>
</evidence>
<reference evidence="11 12" key="1">
    <citation type="submission" date="2020-10" db="EMBL/GenBank/DDBJ databases">
        <title>Phylogeny of dyella-like bacteria.</title>
        <authorList>
            <person name="Fu J."/>
        </authorList>
    </citation>
    <scope>NUCLEOTIDE SEQUENCE [LARGE SCALE GENOMIC DNA]</scope>
    <source>
        <strain evidence="11 12">JP1</strain>
    </source>
</reference>
<evidence type="ECO:0000313" key="12">
    <source>
        <dbReference type="Proteomes" id="UP001620461"/>
    </source>
</evidence>
<dbReference type="InterPro" id="IPR003437">
    <property type="entry name" value="GcvP"/>
</dbReference>
<keyword evidence="5 8" id="KW-0663">Pyridoxal phosphate</keyword>
<dbReference type="EC" id="1.4.4.2" evidence="8"/>
<comment type="caution">
    <text evidence="11">The sequence shown here is derived from an EMBL/GenBank/DDBJ whole genome shotgun (WGS) entry which is preliminary data.</text>
</comment>
<dbReference type="NCBIfam" id="TIGR00461">
    <property type="entry name" value="gcvP"/>
    <property type="match status" value="1"/>
</dbReference>
<dbReference type="NCBIfam" id="NF001696">
    <property type="entry name" value="PRK00451.1"/>
    <property type="match status" value="1"/>
</dbReference>
<feature type="domain" description="Glycine dehydrogenase C-terminal" evidence="10">
    <location>
        <begin position="790"/>
        <end position="911"/>
    </location>
</feature>
<feature type="modified residue" description="N6-(pyridoxal phosphate)lysine" evidence="8">
    <location>
        <position position="704"/>
    </location>
</feature>
<keyword evidence="12" id="KW-1185">Reference proteome</keyword>
<name>A0ABW8JLD7_9GAMM</name>
<dbReference type="Proteomes" id="UP001620461">
    <property type="component" value="Unassembled WGS sequence"/>
</dbReference>
<dbReference type="EMBL" id="JADIKJ010000018">
    <property type="protein sequence ID" value="MFK2901784.1"/>
    <property type="molecule type" value="Genomic_DNA"/>
</dbReference>
<gene>
    <name evidence="8 11" type="primary">gcvP</name>
    <name evidence="11" type="ORF">ISP15_15710</name>
</gene>
<protein>
    <recommendedName>
        <fullName evidence="8">Glycine dehydrogenase (decarboxylating)</fullName>
        <ecNumber evidence="8">1.4.4.2</ecNumber>
    </recommendedName>
    <alternativeName>
        <fullName evidence="8">Glycine cleavage system P-protein</fullName>
    </alternativeName>
    <alternativeName>
        <fullName evidence="8">Glycine decarboxylase</fullName>
    </alternativeName>
    <alternativeName>
        <fullName evidence="8">Glycine dehydrogenase (aminomethyl-transferring)</fullName>
    </alternativeName>
</protein>
<evidence type="ECO:0000256" key="1">
    <source>
        <dbReference type="ARBA" id="ARBA00001933"/>
    </source>
</evidence>
<dbReference type="GO" id="GO:0004375">
    <property type="term" value="F:glycine dehydrogenase (decarboxylating) activity"/>
    <property type="evidence" value="ECO:0007669"/>
    <property type="project" value="UniProtKB-EC"/>
</dbReference>
<evidence type="ECO:0000256" key="8">
    <source>
        <dbReference type="HAMAP-Rule" id="MF_00711"/>
    </source>
</evidence>
<dbReference type="Gene3D" id="3.40.640.10">
    <property type="entry name" value="Type I PLP-dependent aspartate aminotransferase-like (Major domain)"/>
    <property type="match status" value="2"/>
</dbReference>
<dbReference type="InterPro" id="IPR020581">
    <property type="entry name" value="GDC_P"/>
</dbReference>
<comment type="cofactor">
    <cofactor evidence="1 8">
        <name>pyridoxal 5'-phosphate</name>
        <dbReference type="ChEBI" id="CHEBI:597326"/>
    </cofactor>
</comment>
<comment type="similarity">
    <text evidence="3 8">Belongs to the GcvP family.</text>
</comment>
<evidence type="ECO:0000259" key="9">
    <source>
        <dbReference type="Pfam" id="PF02347"/>
    </source>
</evidence>
<evidence type="ECO:0000256" key="5">
    <source>
        <dbReference type="ARBA" id="ARBA00022898"/>
    </source>
</evidence>
<evidence type="ECO:0000313" key="11">
    <source>
        <dbReference type="EMBL" id="MFK2901784.1"/>
    </source>
</evidence>
<evidence type="ECO:0000256" key="3">
    <source>
        <dbReference type="ARBA" id="ARBA00010756"/>
    </source>
</evidence>
<dbReference type="CDD" id="cd00613">
    <property type="entry name" value="GDC-P"/>
    <property type="match status" value="2"/>
</dbReference>
<dbReference type="PANTHER" id="PTHR11773">
    <property type="entry name" value="GLYCINE DEHYDROGENASE, DECARBOXYLATING"/>
    <property type="match status" value="1"/>
</dbReference>
<dbReference type="Pfam" id="PF02347">
    <property type="entry name" value="GDC-P"/>
    <property type="match status" value="1"/>
</dbReference>
<dbReference type="InterPro" id="IPR049316">
    <property type="entry name" value="GDC-P_C"/>
</dbReference>
<dbReference type="InterPro" id="IPR049315">
    <property type="entry name" value="GDC-P_N"/>
</dbReference>
<keyword evidence="6 8" id="KW-0560">Oxidoreductase</keyword>
<evidence type="ECO:0000256" key="7">
    <source>
        <dbReference type="ARBA" id="ARBA00049026"/>
    </source>
</evidence>
<comment type="subunit">
    <text evidence="4 8">The glycine cleavage system is composed of four proteins: P, T, L and H.</text>
</comment>
<dbReference type="Pfam" id="PF21478">
    <property type="entry name" value="GcvP2_C"/>
    <property type="match status" value="1"/>
</dbReference>
<comment type="catalytic activity">
    <reaction evidence="7 8">
        <text>N(6)-[(R)-lipoyl]-L-lysyl-[glycine-cleavage complex H protein] + glycine + H(+) = N(6)-[(R)-S(8)-aminomethyldihydrolipoyl]-L-lysyl-[glycine-cleavage complex H protein] + CO2</text>
        <dbReference type="Rhea" id="RHEA:24304"/>
        <dbReference type="Rhea" id="RHEA-COMP:10494"/>
        <dbReference type="Rhea" id="RHEA-COMP:10495"/>
        <dbReference type="ChEBI" id="CHEBI:15378"/>
        <dbReference type="ChEBI" id="CHEBI:16526"/>
        <dbReference type="ChEBI" id="CHEBI:57305"/>
        <dbReference type="ChEBI" id="CHEBI:83099"/>
        <dbReference type="ChEBI" id="CHEBI:83143"/>
        <dbReference type="EC" id="1.4.4.2"/>
    </reaction>
</comment>
<dbReference type="HAMAP" id="MF_00711">
    <property type="entry name" value="GcvP"/>
    <property type="match status" value="1"/>
</dbReference>
<comment type="function">
    <text evidence="2 8">The glycine cleavage system catalyzes the degradation of glycine. The P protein binds the alpha-amino group of glycine through its pyridoxal phosphate cofactor; CO(2) is released and the remaining methylamine moiety is then transferred to the lipoamide cofactor of the H protein.</text>
</comment>
<dbReference type="InterPro" id="IPR015421">
    <property type="entry name" value="PyrdxlP-dep_Trfase_major"/>
</dbReference>
<proteinExistence type="inferred from homology"/>
<evidence type="ECO:0000256" key="6">
    <source>
        <dbReference type="ARBA" id="ARBA00023002"/>
    </source>
</evidence>
<dbReference type="NCBIfam" id="NF003346">
    <property type="entry name" value="PRK04366.1"/>
    <property type="match status" value="1"/>
</dbReference>
<dbReference type="RefSeq" id="WP_404548634.1">
    <property type="nucleotide sequence ID" value="NZ_JADIKJ010000018.1"/>
</dbReference>
<organism evidence="11 12">
    <name type="scientific">Dyella jejuensis</name>
    <dbReference type="NCBI Taxonomy" id="1432009"/>
    <lineage>
        <taxon>Bacteria</taxon>
        <taxon>Pseudomonadati</taxon>
        <taxon>Pseudomonadota</taxon>
        <taxon>Gammaproteobacteria</taxon>
        <taxon>Lysobacterales</taxon>
        <taxon>Rhodanobacteraceae</taxon>
        <taxon>Dyella</taxon>
    </lineage>
</organism>
<sequence>MSQTPSPSLRELEHHHAFIERHIGPNDAEIAQMLHVIGHASLEAMTDAIVPGQIKSQQPLALPQSITEEAALAKIRAIARKNKVFKTFIGQGYYGTLTPNVILRNILENPAWYTAYTPYQAEISQGRMEALINFQTMVADLTGMDISNASLLDEATAAGEAMTLAKRSAKSKSNVFFVANDVHPQTLEVLHTRADGIGIEVQVGDAAQASSVDCFGVLLQYPNTFGQIHDYRAVADAVHARGGIVAVATDLLALTLIASPGSWGADIVIGNSQRFGVPFGFGGPHAAYLACRDAYKRSMPGRLIGVSVDAEGKPAYRLTLQTREQHIRREKATSNICTAQVLLAVMASMYAVYHGPQGLQRIARRTHRLAVILAAALRRASLSVGTDFFDTLHVTNVDADAIHAKAQSKGINLRQIHGQSVGISLDETTTRAELLALAELFGASLDDIDEVDANTPDALPAGLLRKTPFLQHPVFNTHHSEHELLRYMRSLADKDLAMDRTMIPLGSCTMKLNATAEMIPVTWPEFGGIHPLAPAEQTQGYRQLIDELEAMLVECTGYDAVSLQPNSGAQGEYAGLLAIRAYHRSRGEDRRDICLIPESAHGTNPASAQMCGMTVVVTKCDGNGNVDIEDIRAKAEKYSDRLAALMITYPSTHGVFEEDVVRICEIVHQHGGQVYTDGANMNALVGVAKPGKWGSDVSHLNLHKTFCIPHGGGGPGVGPCAVKSHLAPFLPRTSLGAGVPAGENQEATHGRTFQKSMGGMVSAAPYGSASILPISWMYITLMGQQGLRKATQVALLNANYIAKRLAPHYQTLYTGRNGLVAHECILDLRPLKDSTGISAEDVAKRLIDFGFHAPTLSFPVPGTLMVEPTESESQHELDRFIDAMIQIRDEIRAIEDGRLDREDNPLRNAPHTATMVTGTEWTHAYPRELAAFPLPSLRLQKYWSPVARVDNVYGDKNVMCACIPIDAYKEETEA</sequence>
<dbReference type="PANTHER" id="PTHR11773:SF1">
    <property type="entry name" value="GLYCINE DEHYDROGENASE (DECARBOXYLATING), MITOCHONDRIAL"/>
    <property type="match status" value="1"/>
</dbReference>